<dbReference type="EnsemblMetazoa" id="G1504.1">
    <property type="protein sequence ID" value="G1504.1:cds"/>
    <property type="gene ID" value="G1504"/>
</dbReference>
<sequence length="153" mass="17253">MECDSEDSHAQDRIPMSETFKRVLEQLNLNSSSDDHLTNLDCLDGVTRLKRRGSQSDEDAGILCLSSASSRRRASVCVGQIKTVKSPLEQRHCRRKSVQWIDERFIVPLAHEPSSEEKHAARIFIKTVPKSILKSSQENIVSSHPKISLSKEN</sequence>
<dbReference type="Proteomes" id="UP000005408">
    <property type="component" value="Unassembled WGS sequence"/>
</dbReference>
<proteinExistence type="predicted"/>
<protein>
    <submittedName>
        <fullName evidence="1">Uncharacterized protein</fullName>
    </submittedName>
</protein>
<name>A0A8W8IQU8_MAGGI</name>
<reference evidence="1" key="1">
    <citation type="submission" date="2022-08" db="UniProtKB">
        <authorList>
            <consortium name="EnsemblMetazoa"/>
        </authorList>
    </citation>
    <scope>IDENTIFICATION</scope>
    <source>
        <strain evidence="1">05x7-T-G4-1.051#20</strain>
    </source>
</reference>
<organism evidence="1 2">
    <name type="scientific">Magallana gigas</name>
    <name type="common">Pacific oyster</name>
    <name type="synonym">Crassostrea gigas</name>
    <dbReference type="NCBI Taxonomy" id="29159"/>
    <lineage>
        <taxon>Eukaryota</taxon>
        <taxon>Metazoa</taxon>
        <taxon>Spiralia</taxon>
        <taxon>Lophotrochozoa</taxon>
        <taxon>Mollusca</taxon>
        <taxon>Bivalvia</taxon>
        <taxon>Autobranchia</taxon>
        <taxon>Pteriomorphia</taxon>
        <taxon>Ostreida</taxon>
        <taxon>Ostreoidea</taxon>
        <taxon>Ostreidae</taxon>
        <taxon>Magallana</taxon>
    </lineage>
</organism>
<evidence type="ECO:0000313" key="2">
    <source>
        <dbReference type="Proteomes" id="UP000005408"/>
    </source>
</evidence>
<accession>A0A8W8IQU8</accession>
<evidence type="ECO:0000313" key="1">
    <source>
        <dbReference type="EnsemblMetazoa" id="G1504.1:cds"/>
    </source>
</evidence>
<dbReference type="AlphaFoldDB" id="A0A8W8IQU8"/>
<keyword evidence="2" id="KW-1185">Reference proteome</keyword>